<dbReference type="SUPFAM" id="SSF53807">
    <property type="entry name" value="Helical backbone' metal receptor"/>
    <property type="match status" value="1"/>
</dbReference>
<proteinExistence type="predicted"/>
<evidence type="ECO:0000313" key="3">
    <source>
        <dbReference type="Proteomes" id="UP000178735"/>
    </source>
</evidence>
<dbReference type="GO" id="GO:0030001">
    <property type="term" value="P:metal ion transport"/>
    <property type="evidence" value="ECO:0007669"/>
    <property type="project" value="InterPro"/>
</dbReference>
<evidence type="ECO:0008006" key="4">
    <source>
        <dbReference type="Google" id="ProtNLM"/>
    </source>
</evidence>
<reference evidence="2 3" key="1">
    <citation type="journal article" date="2016" name="Nat. Commun.">
        <title>Thousands of microbial genomes shed light on interconnected biogeochemical processes in an aquifer system.</title>
        <authorList>
            <person name="Anantharaman K."/>
            <person name="Brown C.T."/>
            <person name="Hug L.A."/>
            <person name="Sharon I."/>
            <person name="Castelle C.J."/>
            <person name="Probst A.J."/>
            <person name="Thomas B.C."/>
            <person name="Singh A."/>
            <person name="Wilkins M.J."/>
            <person name="Karaoz U."/>
            <person name="Brodie E.L."/>
            <person name="Williams K.H."/>
            <person name="Hubbard S.S."/>
            <person name="Banfield J.F."/>
        </authorList>
    </citation>
    <scope>NUCLEOTIDE SEQUENCE [LARGE SCALE GENOMIC DNA]</scope>
</reference>
<name>A0A1F7X0B0_9BACT</name>
<dbReference type="GO" id="GO:0046872">
    <property type="term" value="F:metal ion binding"/>
    <property type="evidence" value="ECO:0007669"/>
    <property type="project" value="InterPro"/>
</dbReference>
<feature type="signal peptide" evidence="1">
    <location>
        <begin position="1"/>
        <end position="24"/>
    </location>
</feature>
<dbReference type="Proteomes" id="UP000178735">
    <property type="component" value="Unassembled WGS sequence"/>
</dbReference>
<dbReference type="AlphaFoldDB" id="A0A1F7X0B0"/>
<protein>
    <recommendedName>
        <fullName evidence="4">ABC transporter substrate-binding protein</fullName>
    </recommendedName>
</protein>
<accession>A0A1F7X0B0</accession>
<dbReference type="STRING" id="1817813.A2008_03605"/>
<dbReference type="PANTHER" id="PTHR42953:SF2">
    <property type="entry name" value="ADHESION PROTEIN"/>
    <property type="match status" value="1"/>
</dbReference>
<keyword evidence="1" id="KW-0732">Signal</keyword>
<gene>
    <name evidence="2" type="ORF">A2008_03605</name>
</gene>
<feature type="chain" id="PRO_5009533674" description="ABC transporter substrate-binding protein" evidence="1">
    <location>
        <begin position="25"/>
        <end position="311"/>
    </location>
</feature>
<dbReference type="PANTHER" id="PTHR42953">
    <property type="entry name" value="HIGH-AFFINITY ZINC UPTAKE SYSTEM PROTEIN ZNUA-RELATED"/>
    <property type="match status" value="1"/>
</dbReference>
<dbReference type="InterPro" id="IPR006127">
    <property type="entry name" value="ZnuA-like"/>
</dbReference>
<organism evidence="2 3">
    <name type="scientific">Candidatus Wallbacteria bacterium GWC2_49_35</name>
    <dbReference type="NCBI Taxonomy" id="1817813"/>
    <lineage>
        <taxon>Bacteria</taxon>
        <taxon>Candidatus Walliibacteriota</taxon>
    </lineage>
</organism>
<dbReference type="Gene3D" id="3.40.50.1980">
    <property type="entry name" value="Nitrogenase molybdenum iron protein domain"/>
    <property type="match status" value="2"/>
</dbReference>
<dbReference type="InterPro" id="IPR050492">
    <property type="entry name" value="Bact_metal-bind_prot9"/>
</dbReference>
<dbReference type="EMBL" id="MGFH01000013">
    <property type="protein sequence ID" value="OGM08437.1"/>
    <property type="molecule type" value="Genomic_DNA"/>
</dbReference>
<evidence type="ECO:0000256" key="1">
    <source>
        <dbReference type="SAM" id="SignalP"/>
    </source>
</evidence>
<sequence length="311" mass="34525">MKKINIFLILALMALFIHISLNPAAVEAAGKKLNIVTSMSLFEEAAREIGGEHVNVSNLGPHDQDLHFVLIKPSHINLLINADVIVHTGLMGEPWLPALLESASNRNLMPGNPGDCDTSVGIKILEKPATVSREMGDVHPAGNPHFWLDPVNIIIIGSNIKNKLSSLDPAHKADFEKNFAAFSDKWKKLTLGWAKRLDAVRPVKTIDYHVSWSYFYERFKIEHICTIEPKPGIKPSGAHLAGVIAKGKEQKVDCMIAEPFFPQKDINMVANELKVPFFVVQQTPGGKLKKMEDVFEVLIAFLESVKKKESK</sequence>
<comment type="caution">
    <text evidence="2">The sequence shown here is derived from an EMBL/GenBank/DDBJ whole genome shotgun (WGS) entry which is preliminary data.</text>
</comment>
<dbReference type="Pfam" id="PF01297">
    <property type="entry name" value="ZnuA"/>
    <property type="match status" value="1"/>
</dbReference>
<evidence type="ECO:0000313" key="2">
    <source>
        <dbReference type="EMBL" id="OGM08437.1"/>
    </source>
</evidence>